<sequence>MTSGGRYQSRFLNFLHRQSLRLVDRSDRAWRHLKVATEWAAQAALYPIYLLLQTTQLAGKQLQQAVQQTLPRLQAGTEPSTPTPDTPIESVLQTAKDFTVPQEPLEFPALESDASVVPSLPKYWDFVVPLPLGN</sequence>
<keyword evidence="2" id="KW-1185">Reference proteome</keyword>
<name>A0ACD5H109_9CYAN</name>
<protein>
    <submittedName>
        <fullName evidence="1">Uncharacterized protein</fullName>
    </submittedName>
</protein>
<reference evidence="1 2" key="1">
    <citation type="journal article" date="2016" name="Genome Announc.">
        <title>Draft Genome Sequence of the Thermotolerant Cyanobacterium Desertifilum sp. IPPAS B-1220.</title>
        <authorList>
            <person name="Mironov K.S."/>
            <person name="Sinetova M.A."/>
            <person name="Bolatkhan K."/>
            <person name="Zayadan B.K."/>
            <person name="Ustinova V.V."/>
            <person name="Kupriyanova E.V."/>
            <person name="Skrypnik A.N."/>
            <person name="Gogoleva N.E."/>
            <person name="Gogolev Y.V."/>
            <person name="Los D.A."/>
        </authorList>
    </citation>
    <scope>NUCLEOTIDE SEQUENCE [LARGE SCALE GENOMIC DNA]</scope>
    <source>
        <strain evidence="1 2">IPPAS B-1220</strain>
    </source>
</reference>
<evidence type="ECO:0000313" key="2">
    <source>
        <dbReference type="Proteomes" id="UP000095472"/>
    </source>
</evidence>
<organism evidence="1 2">
    <name type="scientific">Desertifilum tharense IPPAS B-1220</name>
    <dbReference type="NCBI Taxonomy" id="1781255"/>
    <lineage>
        <taxon>Bacteria</taxon>
        <taxon>Bacillati</taxon>
        <taxon>Cyanobacteriota</taxon>
        <taxon>Cyanophyceae</taxon>
        <taxon>Desertifilales</taxon>
        <taxon>Desertifilaceae</taxon>
        <taxon>Desertifilum</taxon>
    </lineage>
</organism>
<evidence type="ECO:0000313" key="1">
    <source>
        <dbReference type="EMBL" id="XPM66965.1"/>
    </source>
</evidence>
<gene>
    <name evidence="1" type="ORF">BH720_018490</name>
</gene>
<dbReference type="Proteomes" id="UP000095472">
    <property type="component" value="Chromosome"/>
</dbReference>
<proteinExistence type="predicted"/>
<dbReference type="EMBL" id="CP182909">
    <property type="protein sequence ID" value="XPM66965.1"/>
    <property type="molecule type" value="Genomic_DNA"/>
</dbReference>
<accession>A0ACD5H109</accession>